<dbReference type="AlphaFoldDB" id="A0A517ZH94"/>
<evidence type="ECO:0000313" key="3">
    <source>
        <dbReference type="Proteomes" id="UP000319383"/>
    </source>
</evidence>
<proteinExistence type="predicted"/>
<dbReference type="EMBL" id="CP036276">
    <property type="protein sequence ID" value="QDU41844.1"/>
    <property type="molecule type" value="Genomic_DNA"/>
</dbReference>
<feature type="region of interest" description="Disordered" evidence="1">
    <location>
        <begin position="1"/>
        <end position="37"/>
    </location>
</feature>
<name>A0A517ZH94_9PLAN</name>
<organism evidence="2 3">
    <name type="scientific">Symmachiella dynata</name>
    <dbReference type="NCBI Taxonomy" id="2527995"/>
    <lineage>
        <taxon>Bacteria</taxon>
        <taxon>Pseudomonadati</taxon>
        <taxon>Planctomycetota</taxon>
        <taxon>Planctomycetia</taxon>
        <taxon>Planctomycetales</taxon>
        <taxon>Planctomycetaceae</taxon>
        <taxon>Symmachiella</taxon>
    </lineage>
</organism>
<reference evidence="2 3" key="1">
    <citation type="submission" date="2019-02" db="EMBL/GenBank/DDBJ databases">
        <title>Deep-cultivation of Planctomycetes and their phenomic and genomic characterization uncovers novel biology.</title>
        <authorList>
            <person name="Wiegand S."/>
            <person name="Jogler M."/>
            <person name="Boedeker C."/>
            <person name="Pinto D."/>
            <person name="Vollmers J."/>
            <person name="Rivas-Marin E."/>
            <person name="Kohn T."/>
            <person name="Peeters S.H."/>
            <person name="Heuer A."/>
            <person name="Rast P."/>
            <person name="Oberbeckmann S."/>
            <person name="Bunk B."/>
            <person name="Jeske O."/>
            <person name="Meyerdierks A."/>
            <person name="Storesund J.E."/>
            <person name="Kallscheuer N."/>
            <person name="Luecker S."/>
            <person name="Lage O.M."/>
            <person name="Pohl T."/>
            <person name="Merkel B.J."/>
            <person name="Hornburger P."/>
            <person name="Mueller R.-W."/>
            <person name="Bruemmer F."/>
            <person name="Labrenz M."/>
            <person name="Spormann A.M."/>
            <person name="Op den Camp H."/>
            <person name="Overmann J."/>
            <person name="Amann R."/>
            <person name="Jetten M.S.M."/>
            <person name="Mascher T."/>
            <person name="Medema M.H."/>
            <person name="Devos D.P."/>
            <person name="Kaster A.-K."/>
            <person name="Ovreas L."/>
            <person name="Rohde M."/>
            <person name="Galperin M.Y."/>
            <person name="Jogler C."/>
        </authorList>
    </citation>
    <scope>NUCLEOTIDE SEQUENCE [LARGE SCALE GENOMIC DNA]</scope>
    <source>
        <strain evidence="2 3">Mal52</strain>
    </source>
</reference>
<dbReference type="Proteomes" id="UP000319383">
    <property type="component" value="Chromosome"/>
</dbReference>
<keyword evidence="3" id="KW-1185">Reference proteome</keyword>
<protein>
    <submittedName>
        <fullName evidence="2">Uncharacterized protein</fullName>
    </submittedName>
</protein>
<evidence type="ECO:0000256" key="1">
    <source>
        <dbReference type="SAM" id="MobiDB-lite"/>
    </source>
</evidence>
<evidence type="ECO:0000313" key="2">
    <source>
        <dbReference type="EMBL" id="QDU41844.1"/>
    </source>
</evidence>
<gene>
    <name evidence="2" type="ORF">Mal52_02980</name>
</gene>
<accession>A0A517ZH94</accession>
<dbReference type="KEGG" id="sdyn:Mal52_02980"/>
<sequence>MKAKSPILNTKPHDANLALGWNPTNTPSATLSRRGVSLEEPGDCIQRLARPQGEFSQPRPPEILEVTQHEAKIAISI</sequence>
<feature type="compositionally biased region" description="Polar residues" evidence="1">
    <location>
        <begin position="22"/>
        <end position="31"/>
    </location>
</feature>